<evidence type="ECO:0008006" key="5">
    <source>
        <dbReference type="Google" id="ProtNLM"/>
    </source>
</evidence>
<organism evidence="1 3">
    <name type="scientific">Chromobacterium phragmitis</name>
    <dbReference type="NCBI Taxonomy" id="2202141"/>
    <lineage>
        <taxon>Bacteria</taxon>
        <taxon>Pseudomonadati</taxon>
        <taxon>Pseudomonadota</taxon>
        <taxon>Betaproteobacteria</taxon>
        <taxon>Neisseriales</taxon>
        <taxon>Chromobacteriaceae</taxon>
        <taxon>Chromobacterium</taxon>
    </lineage>
</organism>
<dbReference type="RefSeq" id="WP_114074344.1">
    <property type="nucleotide sequence ID" value="NZ_JBDXMI010000001.1"/>
</dbReference>
<gene>
    <name evidence="2" type="ORF">ABI908_06025</name>
    <name evidence="1" type="ORF">DK843_22005</name>
</gene>
<dbReference type="Proteomes" id="UP001462502">
    <property type="component" value="Unassembled WGS sequence"/>
</dbReference>
<proteinExistence type="predicted"/>
<dbReference type="EMBL" id="CP029554">
    <property type="protein sequence ID" value="AXE36737.1"/>
    <property type="molecule type" value="Genomic_DNA"/>
</dbReference>
<dbReference type="EMBL" id="JBDXMI010000001">
    <property type="protein sequence ID" value="MEO9383676.1"/>
    <property type="molecule type" value="Genomic_DNA"/>
</dbReference>
<evidence type="ECO:0000313" key="2">
    <source>
        <dbReference type="EMBL" id="MEO9383676.1"/>
    </source>
</evidence>
<dbReference type="KEGG" id="chrb:DK843_22005"/>
<evidence type="ECO:0000313" key="3">
    <source>
        <dbReference type="Proteomes" id="UP000252038"/>
    </source>
</evidence>
<name>A0A344UN89_9NEIS</name>
<dbReference type="Proteomes" id="UP000252038">
    <property type="component" value="Chromosome"/>
</dbReference>
<reference evidence="1 3" key="1">
    <citation type="submission" date="2018-05" db="EMBL/GenBank/DDBJ databases">
        <title>Genome sequencing, assembly and analysis of the novel insecticidal bacterium, Chromobacterium phragmitis.</title>
        <authorList>
            <person name="Sparks M.E."/>
            <person name="Blackburn M.B."/>
            <person name="Gundersen-Rindal D.E."/>
        </authorList>
    </citation>
    <scope>NUCLEOTIDE SEQUENCE [LARGE SCALE GENOMIC DNA]</scope>
    <source>
        <strain evidence="1">IIBBL 274-1</strain>
    </source>
</reference>
<sequence length="109" mass="11321">MMDSHELAETLTGLASRLNNLMVDTTGSISRECSDLEDTLTGQAMAAIARDLDHTTSQYLSAVNALNEAALEADAAAASLDRTARSIEAVAKVVKLAGQASMLAAKVLA</sequence>
<evidence type="ECO:0000313" key="4">
    <source>
        <dbReference type="Proteomes" id="UP001462502"/>
    </source>
</evidence>
<dbReference type="AlphaFoldDB" id="A0A344UN89"/>
<reference evidence="2 4" key="2">
    <citation type="submission" date="2024-05" db="EMBL/GenBank/DDBJ databases">
        <authorList>
            <person name="De Oliveira J.P."/>
            <person name="Noriler S.A."/>
            <person name="De Oliveira A.G."/>
            <person name="Sipoli D.S."/>
        </authorList>
    </citation>
    <scope>NUCLEOTIDE SEQUENCE [LARGE SCALE GENOMIC DNA]</scope>
    <source>
        <strain evidence="2 4">LABIM192</strain>
    </source>
</reference>
<protein>
    <recommendedName>
        <fullName evidence="5">Chemotaxis protein</fullName>
    </recommendedName>
</protein>
<evidence type="ECO:0000313" key="1">
    <source>
        <dbReference type="EMBL" id="AXE36737.1"/>
    </source>
</evidence>
<keyword evidence="4" id="KW-1185">Reference proteome</keyword>
<accession>A0A344UN89</accession>